<evidence type="ECO:0000256" key="1">
    <source>
        <dbReference type="SAM" id="Phobius"/>
    </source>
</evidence>
<feature type="transmembrane region" description="Helical" evidence="1">
    <location>
        <begin position="140"/>
        <end position="160"/>
    </location>
</feature>
<dbReference type="InterPro" id="IPR046623">
    <property type="entry name" value="DUF6536"/>
</dbReference>
<sequence>MKTKVLPREPWRRAACLFSVAAFSTFAVNLAFTLWATRRRRGETAEDGIGVVFEGGCSEIKRLNTAVHVVVNILGTVLLAGSNYCMQCAIAPARSEIDRAHAKRKWLDVGVPSIRNLGWIRWEKKALWLLSSLSSFPLHLLYNSVIFASISVNSYSVFLVKERFMLEENRALFPNRTKSLGQISYGTPFQSSRGNLLLVTNEPGIIDYDYEQEYTASLRMREDGQSDQPFQWICLNDNEQICEDLIPKIREAPQDWKPYDETSRPERSEMPWRRNSFLETPDNFTEAMSLKPKKPFTENDRRKSWPLDHVHFTISGIGYS</sequence>
<dbReference type="PANTHER" id="PTHR35395:SF1">
    <property type="entry name" value="DUF6536 DOMAIN-CONTAINING PROTEIN"/>
    <property type="match status" value="1"/>
</dbReference>
<protein>
    <recommendedName>
        <fullName evidence="2">DUF6536 domain-containing protein</fullName>
    </recommendedName>
</protein>
<feature type="non-terminal residue" evidence="3">
    <location>
        <position position="320"/>
    </location>
</feature>
<evidence type="ECO:0000313" key="3">
    <source>
        <dbReference type="EMBL" id="TQN67003.1"/>
    </source>
</evidence>
<comment type="caution">
    <text evidence="3">The sequence shown here is derived from an EMBL/GenBank/DDBJ whole genome shotgun (WGS) entry which is preliminary data.</text>
</comment>
<dbReference type="EMBL" id="PUHP01001030">
    <property type="protein sequence ID" value="TQN67003.1"/>
    <property type="molecule type" value="Genomic_DNA"/>
</dbReference>
<dbReference type="OrthoDB" id="4850512at2759"/>
<name>A0A5Q4BJ80_9PEZI</name>
<evidence type="ECO:0000259" key="2">
    <source>
        <dbReference type="Pfam" id="PF20163"/>
    </source>
</evidence>
<keyword evidence="4" id="KW-1185">Reference proteome</keyword>
<keyword evidence="1" id="KW-1133">Transmembrane helix</keyword>
<organism evidence="3 4">
    <name type="scientific">Colletotrichum shisoi</name>
    <dbReference type="NCBI Taxonomy" id="2078593"/>
    <lineage>
        <taxon>Eukaryota</taxon>
        <taxon>Fungi</taxon>
        <taxon>Dikarya</taxon>
        <taxon>Ascomycota</taxon>
        <taxon>Pezizomycotina</taxon>
        <taxon>Sordariomycetes</taxon>
        <taxon>Hypocreomycetidae</taxon>
        <taxon>Glomerellales</taxon>
        <taxon>Glomerellaceae</taxon>
        <taxon>Colletotrichum</taxon>
        <taxon>Colletotrichum destructivum species complex</taxon>
    </lineage>
</organism>
<feature type="domain" description="DUF6536" evidence="2">
    <location>
        <begin position="11"/>
        <end position="165"/>
    </location>
</feature>
<reference evidence="3 4" key="1">
    <citation type="journal article" date="2019" name="Sci. Rep.">
        <title>Colletotrichum shisoi sp. nov., an anthracnose pathogen of Perilla frutescens in Japan: molecular phylogenetic, morphological and genomic evidence.</title>
        <authorList>
            <person name="Gan P."/>
            <person name="Tsushima A."/>
            <person name="Hiroyama R."/>
            <person name="Narusaka M."/>
            <person name="Takano Y."/>
            <person name="Narusaka Y."/>
            <person name="Kawaradani M."/>
            <person name="Damm U."/>
            <person name="Shirasu K."/>
        </authorList>
    </citation>
    <scope>NUCLEOTIDE SEQUENCE [LARGE SCALE GENOMIC DNA]</scope>
    <source>
        <strain evidence="3 4">PG-2018a</strain>
    </source>
</reference>
<dbReference type="AlphaFoldDB" id="A0A5Q4BJ80"/>
<keyword evidence="1" id="KW-0812">Transmembrane</keyword>
<dbReference type="Proteomes" id="UP000326340">
    <property type="component" value="Unassembled WGS sequence"/>
</dbReference>
<proteinExistence type="predicted"/>
<dbReference type="PANTHER" id="PTHR35395">
    <property type="entry name" value="DUF6536 DOMAIN-CONTAINING PROTEIN"/>
    <property type="match status" value="1"/>
</dbReference>
<gene>
    <name evidence="3" type="ORF">CSHISOI_08477</name>
</gene>
<accession>A0A5Q4BJ80</accession>
<dbReference type="Pfam" id="PF20163">
    <property type="entry name" value="DUF6536"/>
    <property type="match status" value="1"/>
</dbReference>
<evidence type="ECO:0000313" key="4">
    <source>
        <dbReference type="Proteomes" id="UP000326340"/>
    </source>
</evidence>
<keyword evidence="1" id="KW-0472">Membrane</keyword>